<dbReference type="PANTHER" id="PTHR43678:SF1">
    <property type="entry name" value="BETA-N-ACETYLHEXOSAMINIDASE"/>
    <property type="match status" value="1"/>
</dbReference>
<dbReference type="InterPro" id="IPR052764">
    <property type="entry name" value="GH20_Enzymes"/>
</dbReference>
<feature type="compositionally biased region" description="Pro residues" evidence="5">
    <location>
        <begin position="51"/>
        <end position="60"/>
    </location>
</feature>
<dbReference type="AlphaFoldDB" id="A0A918DV16"/>
<dbReference type="GO" id="GO:0005975">
    <property type="term" value="P:carbohydrate metabolic process"/>
    <property type="evidence" value="ECO:0007669"/>
    <property type="project" value="InterPro"/>
</dbReference>
<dbReference type="SUPFAM" id="SSF55545">
    <property type="entry name" value="beta-N-acetylhexosaminidase-like domain"/>
    <property type="match status" value="1"/>
</dbReference>
<dbReference type="EMBL" id="BMMS01000004">
    <property type="protein sequence ID" value="GGO83325.1"/>
    <property type="molecule type" value="Genomic_DNA"/>
</dbReference>
<reference evidence="8" key="1">
    <citation type="journal article" date="2014" name="Int. J. Syst. Evol. Microbiol.">
        <title>Complete genome sequence of Corynebacterium casei LMG S-19264T (=DSM 44701T), isolated from a smear-ripened cheese.</title>
        <authorList>
            <consortium name="US DOE Joint Genome Institute (JGI-PGF)"/>
            <person name="Walter F."/>
            <person name="Albersmeier A."/>
            <person name="Kalinowski J."/>
            <person name="Ruckert C."/>
        </authorList>
    </citation>
    <scope>NUCLEOTIDE SEQUENCE</scope>
    <source>
        <strain evidence="8">CGMCC 4.7201</strain>
    </source>
</reference>
<evidence type="ECO:0000313" key="9">
    <source>
        <dbReference type="Proteomes" id="UP000641932"/>
    </source>
</evidence>
<accession>A0A918DV16</accession>
<dbReference type="SUPFAM" id="SSF51445">
    <property type="entry name" value="(Trans)glycosidases"/>
    <property type="match status" value="1"/>
</dbReference>
<keyword evidence="9" id="KW-1185">Reference proteome</keyword>
<feature type="active site" description="Proton donor" evidence="4">
    <location>
        <position position="338"/>
    </location>
</feature>
<feature type="domain" description="Beta-hexosaminidase bacterial type N-terminal" evidence="7">
    <location>
        <begin position="69"/>
        <end position="188"/>
    </location>
</feature>
<dbReference type="Pfam" id="PF02838">
    <property type="entry name" value="Glyco_hydro_20b"/>
    <property type="match status" value="1"/>
</dbReference>
<dbReference type="Pfam" id="PF00728">
    <property type="entry name" value="Glyco_hydro_20"/>
    <property type="match status" value="1"/>
</dbReference>
<feature type="domain" description="Glycoside hydrolase family 20 catalytic" evidence="6">
    <location>
        <begin position="195"/>
        <end position="520"/>
    </location>
</feature>
<dbReference type="Gene3D" id="3.30.379.10">
    <property type="entry name" value="Chitobiase/beta-hexosaminidase domain 2-like"/>
    <property type="match status" value="1"/>
</dbReference>
<keyword evidence="2" id="KW-0378">Hydrolase</keyword>
<name>A0A918DV16_9ACTN</name>
<dbReference type="InterPro" id="IPR015882">
    <property type="entry name" value="HEX_bac_N"/>
</dbReference>
<dbReference type="GO" id="GO:0004563">
    <property type="term" value="F:beta-N-acetylhexosaminidase activity"/>
    <property type="evidence" value="ECO:0007669"/>
    <property type="project" value="InterPro"/>
</dbReference>
<dbReference type="InterPro" id="IPR029018">
    <property type="entry name" value="Hex-like_dom2"/>
</dbReference>
<evidence type="ECO:0000256" key="3">
    <source>
        <dbReference type="ARBA" id="ARBA00023295"/>
    </source>
</evidence>
<dbReference type="InterPro" id="IPR015883">
    <property type="entry name" value="Glyco_hydro_20_cat"/>
</dbReference>
<organism evidence="8 9">
    <name type="scientific">Wenjunlia tyrosinilytica</name>
    <dbReference type="NCBI Taxonomy" id="1544741"/>
    <lineage>
        <taxon>Bacteria</taxon>
        <taxon>Bacillati</taxon>
        <taxon>Actinomycetota</taxon>
        <taxon>Actinomycetes</taxon>
        <taxon>Kitasatosporales</taxon>
        <taxon>Streptomycetaceae</taxon>
        <taxon>Wenjunlia</taxon>
    </lineage>
</organism>
<feature type="region of interest" description="Disordered" evidence="5">
    <location>
        <begin position="18"/>
        <end position="68"/>
    </location>
</feature>
<dbReference type="InterPro" id="IPR025705">
    <property type="entry name" value="Beta_hexosaminidase_sua/sub"/>
</dbReference>
<evidence type="ECO:0000256" key="5">
    <source>
        <dbReference type="SAM" id="MobiDB-lite"/>
    </source>
</evidence>
<proteinExistence type="inferred from homology"/>
<dbReference type="Proteomes" id="UP000641932">
    <property type="component" value="Unassembled WGS sequence"/>
</dbReference>
<gene>
    <name evidence="8" type="ORF">GCM10012280_12050</name>
</gene>
<dbReference type="InterPro" id="IPR017853">
    <property type="entry name" value="GH"/>
</dbReference>
<comment type="caution">
    <text evidence="8">The sequence shown here is derived from an EMBL/GenBank/DDBJ whole genome shotgun (WGS) entry which is preliminary data.</text>
</comment>
<protein>
    <recommendedName>
        <fullName evidence="10">Beta-N-acetylhexosaminidase</fullName>
    </recommendedName>
</protein>
<evidence type="ECO:0008006" key="10">
    <source>
        <dbReference type="Google" id="ProtNLM"/>
    </source>
</evidence>
<evidence type="ECO:0000256" key="1">
    <source>
        <dbReference type="ARBA" id="ARBA00006285"/>
    </source>
</evidence>
<dbReference type="CDD" id="cd06564">
    <property type="entry name" value="GH20_DspB_LnbB-like"/>
    <property type="match status" value="1"/>
</dbReference>
<comment type="similarity">
    <text evidence="1">Belongs to the glycosyl hydrolase 20 family.</text>
</comment>
<dbReference type="PANTHER" id="PTHR43678">
    <property type="entry name" value="PUTATIVE (AFU_ORTHOLOGUE AFUA_2G00640)-RELATED"/>
    <property type="match status" value="1"/>
</dbReference>
<sequence>MHAVVLCGVLAVGGTACDASHGASPEPSSPKASTGAASSPTHSTASAGDPQPRPTTPALPPGTAALPSIPAVRSFHPASGEGWWPRSGTRVVATDASLVDEARLFAKELGGKLHRNVPAVRGTAHDAHSGDVLLALGKGPAPEGYRLDSRGTRLAIAASTDTGVFYGTRTALQSVRARGYVPSGVADDRPDRPQRGLTLDIARKHFTKDWIEARVRELGDLKLNELHLHISDDQGFRVESTGHPEVVSRDHLSKADVREIVALAASRHVTVIPEIDSPGHLGAVLAAHPGIQLRTASGTPVRGAVDISRPEAARIVDDLYREYAKLFPGGYFHIGGDEYAALMSSNPELRYPGLAAHARARFGPGATVSDAATGWLNDRADTVRRLGKTPKAWNDGVRAGPRVSARDDRQIEYWTGREAGRRDPGAFLREGRDLVNLNDEYLYYVLGQPNDFRYPTGERIYREWSPTVLRGTRPVPEGPGKVLGARLAVWCDRAQAQTQDQVARGIRLPLAALAQRLWDPGKPTQSWASFTRLADRVGQ</sequence>
<evidence type="ECO:0000256" key="4">
    <source>
        <dbReference type="PIRSR" id="PIRSR625705-1"/>
    </source>
</evidence>
<evidence type="ECO:0000259" key="6">
    <source>
        <dbReference type="Pfam" id="PF00728"/>
    </source>
</evidence>
<evidence type="ECO:0000313" key="8">
    <source>
        <dbReference type="EMBL" id="GGO83325.1"/>
    </source>
</evidence>
<reference evidence="8" key="2">
    <citation type="submission" date="2020-09" db="EMBL/GenBank/DDBJ databases">
        <authorList>
            <person name="Sun Q."/>
            <person name="Zhou Y."/>
        </authorList>
    </citation>
    <scope>NUCLEOTIDE SEQUENCE</scope>
    <source>
        <strain evidence="8">CGMCC 4.7201</strain>
    </source>
</reference>
<evidence type="ECO:0000259" key="7">
    <source>
        <dbReference type="Pfam" id="PF02838"/>
    </source>
</evidence>
<feature type="compositionally biased region" description="Low complexity" evidence="5">
    <location>
        <begin position="32"/>
        <end position="47"/>
    </location>
</feature>
<keyword evidence="3" id="KW-0326">Glycosidase</keyword>
<dbReference type="Gene3D" id="3.20.20.80">
    <property type="entry name" value="Glycosidases"/>
    <property type="match status" value="1"/>
</dbReference>
<evidence type="ECO:0000256" key="2">
    <source>
        <dbReference type="ARBA" id="ARBA00022801"/>
    </source>
</evidence>
<dbReference type="PRINTS" id="PR00738">
    <property type="entry name" value="GLHYDRLASE20"/>
</dbReference>